<organism evidence="2 3">
    <name type="scientific">Yinghuangia soli</name>
    <dbReference type="NCBI Taxonomy" id="2908204"/>
    <lineage>
        <taxon>Bacteria</taxon>
        <taxon>Bacillati</taxon>
        <taxon>Actinomycetota</taxon>
        <taxon>Actinomycetes</taxon>
        <taxon>Kitasatosporales</taxon>
        <taxon>Streptomycetaceae</taxon>
        <taxon>Yinghuangia</taxon>
    </lineage>
</organism>
<proteinExistence type="predicted"/>
<dbReference type="InterPro" id="IPR029058">
    <property type="entry name" value="AB_hydrolase_fold"/>
</dbReference>
<keyword evidence="3" id="KW-1185">Reference proteome</keyword>
<evidence type="ECO:0000313" key="3">
    <source>
        <dbReference type="Proteomes" id="UP001165378"/>
    </source>
</evidence>
<dbReference type="InterPro" id="IPR000073">
    <property type="entry name" value="AB_hydrolase_1"/>
</dbReference>
<feature type="domain" description="AB hydrolase-1" evidence="1">
    <location>
        <begin position="31"/>
        <end position="271"/>
    </location>
</feature>
<sequence>MTGNTHAAPETTVRIGDVDLAVQAFGDPAAPAVLLIAGAESSMDWWHDELVDRIAGRGRYVIRYDARDTGRSTTYPVGAPGYTGDDLTADALGVLDAFGLRTAHIVGISMGGGIAQDIGIAHPDRAASLTLMSTTLAGPGSAESTELPPMSEDLAKLFAEPAEGPDWSDRDAVLAYFVTAERNFSGTIPVDEDEIRRIAGRAFDRSPSPAAAANHWIMDQGDKTPGRVGDITAPTLVMHGTADPLFPYGHGEALAAAIPGARLVALPGAGHQMPPRQVWDIVVDEIAAHTAAPTGTATPPAARA</sequence>
<dbReference type="GO" id="GO:0004806">
    <property type="term" value="F:triacylglycerol lipase activity"/>
    <property type="evidence" value="ECO:0007669"/>
    <property type="project" value="TreeGrafter"/>
</dbReference>
<dbReference type="InterPro" id="IPR050471">
    <property type="entry name" value="AB_hydrolase"/>
</dbReference>
<evidence type="ECO:0000259" key="1">
    <source>
        <dbReference type="Pfam" id="PF00561"/>
    </source>
</evidence>
<dbReference type="EMBL" id="JAKFHA010000009">
    <property type="protein sequence ID" value="MCF2528991.1"/>
    <property type="molecule type" value="Genomic_DNA"/>
</dbReference>
<keyword evidence="2" id="KW-0378">Hydrolase</keyword>
<reference evidence="2" key="1">
    <citation type="submission" date="2022-01" db="EMBL/GenBank/DDBJ databases">
        <title>Genome-Based Taxonomic Classification of the Phylum Actinobacteria.</title>
        <authorList>
            <person name="Gao Y."/>
        </authorList>
    </citation>
    <scope>NUCLEOTIDE SEQUENCE</scope>
    <source>
        <strain evidence="2">KLBMP 8922</strain>
    </source>
</reference>
<protein>
    <submittedName>
        <fullName evidence="2">Alpha/beta fold hydrolase</fullName>
    </submittedName>
</protein>
<dbReference type="GO" id="GO:0046503">
    <property type="term" value="P:glycerolipid catabolic process"/>
    <property type="evidence" value="ECO:0007669"/>
    <property type="project" value="TreeGrafter"/>
</dbReference>
<dbReference type="Proteomes" id="UP001165378">
    <property type="component" value="Unassembled WGS sequence"/>
</dbReference>
<dbReference type="Pfam" id="PF00561">
    <property type="entry name" value="Abhydrolase_1"/>
    <property type="match status" value="1"/>
</dbReference>
<evidence type="ECO:0000313" key="2">
    <source>
        <dbReference type="EMBL" id="MCF2528991.1"/>
    </source>
</evidence>
<dbReference type="PANTHER" id="PTHR43433">
    <property type="entry name" value="HYDROLASE, ALPHA/BETA FOLD FAMILY PROTEIN"/>
    <property type="match status" value="1"/>
</dbReference>
<gene>
    <name evidence="2" type="ORF">LZ495_17445</name>
</gene>
<comment type="caution">
    <text evidence="2">The sequence shown here is derived from an EMBL/GenBank/DDBJ whole genome shotgun (WGS) entry which is preliminary data.</text>
</comment>
<dbReference type="SUPFAM" id="SSF53474">
    <property type="entry name" value="alpha/beta-Hydrolases"/>
    <property type="match status" value="1"/>
</dbReference>
<dbReference type="AlphaFoldDB" id="A0AA41U0V1"/>
<dbReference type="RefSeq" id="WP_235053160.1">
    <property type="nucleotide sequence ID" value="NZ_JAKFHA010000009.1"/>
</dbReference>
<dbReference type="Gene3D" id="3.40.50.1820">
    <property type="entry name" value="alpha/beta hydrolase"/>
    <property type="match status" value="1"/>
</dbReference>
<name>A0AA41U0V1_9ACTN</name>
<accession>A0AA41U0V1</accession>
<dbReference type="PANTHER" id="PTHR43433:SF5">
    <property type="entry name" value="AB HYDROLASE-1 DOMAIN-CONTAINING PROTEIN"/>
    <property type="match status" value="1"/>
</dbReference>